<dbReference type="PANTHER" id="PTHR42055:SF1">
    <property type="entry name" value="YALI0E03476P"/>
    <property type="match status" value="1"/>
</dbReference>
<feature type="chain" id="PRO_5041929219" evidence="2">
    <location>
        <begin position="38"/>
        <end position="667"/>
    </location>
</feature>
<reference evidence="3" key="1">
    <citation type="submission" date="2023-07" db="EMBL/GenBank/DDBJ databases">
        <title>Black Yeasts Isolated from many extreme environments.</title>
        <authorList>
            <person name="Coleine C."/>
            <person name="Stajich J.E."/>
            <person name="Selbmann L."/>
        </authorList>
    </citation>
    <scope>NUCLEOTIDE SEQUENCE</scope>
    <source>
        <strain evidence="3">CCFEE 5485</strain>
    </source>
</reference>
<gene>
    <name evidence="3" type="ORF">LTR78_005017</name>
</gene>
<dbReference type="AlphaFoldDB" id="A0AAE0WNN9"/>
<proteinExistence type="predicted"/>
<sequence>MAHHWNPCTYLPRRLQIVASLTTFLLICLLFFGTSPADDPTTYVNHVPFGPELRAGAHQVVDKLPSIPKVPYMAPPQWLNPFGDQAHTPPPEQTNSSSGEARWYADFKWRNPFSSSTTLDEERAVLPPLAERPRVYTYFDSVGRRKDEKSKEAEQELLQVWRRAWWAQGFKPVVLGKAEAMNNPLYRAVQGLELEEEMETEMMRWLAWGNMGTGILANWLAVPMAAYDDTMLSFLRRGEYPLLTRYEGLGTGLFVGNKISIEKTLKEAISNPQINTTRSLIETASLDTFLIEDKHAAIAFYSTSTLKEKYPLLKTKLEQTTTIPDALTLLPRLINAHLHSTWQNTFSSGISVLKPAPEHTTTLLLPAVELARNLSQCADSPIPASCPPNRPKCKPCVSSSHLPITVQTVFRNTTTLFTIGTVPHPYTLLSLLHSRDDLNVKFIRRETDRDLWTLAATKELIGNGQSSFFRLPALKDAVASEFGRARSLWFTAERPPRSESEKDLEELDWWFGFEIPRHPLDDGKSVTPVPGPERRPPPPKDEFGDSPPPSDADLVKEKALFEKSLMFMQRAGRGGVGGAKGGKKNTGGEKDLVRTRDMVEAWNLADTEIWKFVRAWNARGRVERRGWEEEEEGFGGSRGRWGSRVGSRFEEPKVLNGAALWPMVLSM</sequence>
<keyword evidence="2" id="KW-0732">Signal</keyword>
<evidence type="ECO:0000313" key="4">
    <source>
        <dbReference type="Proteomes" id="UP001274830"/>
    </source>
</evidence>
<dbReference type="EMBL" id="JAUTXT010000016">
    <property type="protein sequence ID" value="KAK3675083.1"/>
    <property type="molecule type" value="Genomic_DNA"/>
</dbReference>
<dbReference type="Proteomes" id="UP001274830">
    <property type="component" value="Unassembled WGS sequence"/>
</dbReference>
<feature type="compositionally biased region" description="Basic and acidic residues" evidence="1">
    <location>
        <begin position="532"/>
        <end position="543"/>
    </location>
</feature>
<keyword evidence="4" id="KW-1185">Reference proteome</keyword>
<evidence type="ECO:0000256" key="1">
    <source>
        <dbReference type="SAM" id="MobiDB-lite"/>
    </source>
</evidence>
<accession>A0AAE0WNN9</accession>
<name>A0AAE0WNN9_9PEZI</name>
<comment type="caution">
    <text evidence="3">The sequence shown here is derived from an EMBL/GenBank/DDBJ whole genome shotgun (WGS) entry which is preliminary data.</text>
</comment>
<evidence type="ECO:0000256" key="2">
    <source>
        <dbReference type="SAM" id="SignalP"/>
    </source>
</evidence>
<feature type="region of interest" description="Disordered" evidence="1">
    <location>
        <begin position="521"/>
        <end position="553"/>
    </location>
</feature>
<feature type="signal peptide" evidence="2">
    <location>
        <begin position="1"/>
        <end position="37"/>
    </location>
</feature>
<evidence type="ECO:0000313" key="3">
    <source>
        <dbReference type="EMBL" id="KAK3675083.1"/>
    </source>
</evidence>
<organism evidence="3 4">
    <name type="scientific">Recurvomyces mirabilis</name>
    <dbReference type="NCBI Taxonomy" id="574656"/>
    <lineage>
        <taxon>Eukaryota</taxon>
        <taxon>Fungi</taxon>
        <taxon>Dikarya</taxon>
        <taxon>Ascomycota</taxon>
        <taxon>Pezizomycotina</taxon>
        <taxon>Dothideomycetes</taxon>
        <taxon>Dothideomycetidae</taxon>
        <taxon>Mycosphaerellales</taxon>
        <taxon>Teratosphaeriaceae</taxon>
        <taxon>Recurvomyces</taxon>
    </lineage>
</organism>
<dbReference type="PANTHER" id="PTHR42055">
    <property type="entry name" value="YALI0E03476P"/>
    <property type="match status" value="1"/>
</dbReference>
<protein>
    <submittedName>
        <fullName evidence="3">Uncharacterized protein</fullName>
    </submittedName>
</protein>